<dbReference type="PANTHER" id="PTHR35004:SF8">
    <property type="entry name" value="TRANSPOSASE RV3428C-RELATED"/>
    <property type="match status" value="1"/>
</dbReference>
<comment type="caution">
    <text evidence="2">The sequence shown here is derived from an EMBL/GenBank/DDBJ whole genome shotgun (WGS) entry which is preliminary data.</text>
</comment>
<organism evidence="2">
    <name type="scientific">marine sediment metagenome</name>
    <dbReference type="NCBI Taxonomy" id="412755"/>
    <lineage>
        <taxon>unclassified sequences</taxon>
        <taxon>metagenomes</taxon>
        <taxon>ecological metagenomes</taxon>
    </lineage>
</organism>
<dbReference type="GO" id="GO:0015074">
    <property type="term" value="P:DNA integration"/>
    <property type="evidence" value="ECO:0007669"/>
    <property type="project" value="InterPro"/>
</dbReference>
<reference evidence="2" key="1">
    <citation type="journal article" date="2015" name="Nature">
        <title>Complex archaea that bridge the gap between prokaryotes and eukaryotes.</title>
        <authorList>
            <person name="Spang A."/>
            <person name="Saw J.H."/>
            <person name="Jorgensen S.L."/>
            <person name="Zaremba-Niedzwiedzka K."/>
            <person name="Martijn J."/>
            <person name="Lind A.E."/>
            <person name="van Eijk R."/>
            <person name="Schleper C."/>
            <person name="Guy L."/>
            <person name="Ettema T.J."/>
        </authorList>
    </citation>
    <scope>NUCLEOTIDE SEQUENCE</scope>
</reference>
<dbReference type="InterPro" id="IPR001584">
    <property type="entry name" value="Integrase_cat-core"/>
</dbReference>
<dbReference type="AlphaFoldDB" id="A0A0F9KMA2"/>
<feature type="domain" description="Integrase catalytic" evidence="1">
    <location>
        <begin position="137"/>
        <end position="332"/>
    </location>
</feature>
<gene>
    <name evidence="2" type="ORF">LCGC14_1313060</name>
</gene>
<dbReference type="PROSITE" id="PS50994">
    <property type="entry name" value="INTEGRASE"/>
    <property type="match status" value="1"/>
</dbReference>
<evidence type="ECO:0000313" key="2">
    <source>
        <dbReference type="EMBL" id="KKM83078.1"/>
    </source>
</evidence>
<dbReference type="NCBIfam" id="NF033546">
    <property type="entry name" value="transpos_IS21"/>
    <property type="match status" value="1"/>
</dbReference>
<dbReference type="EMBL" id="LAZR01007767">
    <property type="protein sequence ID" value="KKM83078.1"/>
    <property type="molecule type" value="Genomic_DNA"/>
</dbReference>
<dbReference type="PANTHER" id="PTHR35004">
    <property type="entry name" value="TRANSPOSASE RV3428C-RELATED"/>
    <property type="match status" value="1"/>
</dbReference>
<accession>A0A0F9KMA2</accession>
<protein>
    <recommendedName>
        <fullName evidence="1">Integrase catalytic domain-containing protein</fullName>
    </recommendedName>
</protein>
<name>A0A0F9KMA2_9ZZZZ</name>
<evidence type="ECO:0000259" key="1">
    <source>
        <dbReference type="PROSITE" id="PS50994"/>
    </source>
</evidence>
<sequence length="522" mass="61457">MPRKRTSMKKIRDIIRLKETSDMSERQIAKALNVARTVVARYLNDFYKSGLSYKQIDEMADSELLSILENRKVNKNEQYEKLSTQFPYFVKELKGKGVTLNLLWKEYKKKHPDGYGNSQFCYHFQIWRNASEVTMHMDHKAGDKMFVDYAGEKLVIIDPKTGKEQTVEVFVAILGCSQLTYVEASMSQQSENWIRSNERALWYFKGSVQAIVPDNLRSAVSRSNKYEPGINLTYDDFAEYYKTVIIPTRVREARDKALVENAVGLVYQRIYAPLRNTIFYSLEELNEAVWGLLEEHNNTPFQRLDTSRRGLFEEVEKRALTPLPTEKYPSKTIKVVTVQINYHVELRDDKHYYSVPYYLRKRGKKTTVKMMYDDRIVAIYYDHFRIAQHKRDRRPNKYSTIPEHMPPEHRYVAEWSSERFLRWAGSIGSDVALVIGKVLESRKYPEQAFKVCMGILNLGKRYNPERLNKACRRAHSFGIYSYTRIENMLKNGLEEEMQSEFDWGKPQIPLHKNIRGSEYYNN</sequence>
<proteinExistence type="predicted"/>